<gene>
    <name evidence="2" type="ORF">G5T13_06600</name>
</gene>
<accession>A0A6G4MZB5</accession>
<keyword evidence="1" id="KW-0812">Transmembrane</keyword>
<dbReference type="AlphaFoldDB" id="A0A6G4MZB5"/>
<evidence type="ECO:0000313" key="2">
    <source>
        <dbReference type="EMBL" id="NGG16284.1"/>
    </source>
</evidence>
<keyword evidence="1" id="KW-1133">Transmembrane helix</keyword>
<proteinExistence type="predicted"/>
<dbReference type="EMBL" id="JAAJBG010000011">
    <property type="protein sequence ID" value="NGG16284.1"/>
    <property type="molecule type" value="Genomic_DNA"/>
</dbReference>
<dbReference type="RefSeq" id="WP_003074155.1">
    <property type="nucleotide sequence ID" value="NZ_CP118029.1"/>
</dbReference>
<name>A0A6G4MZB5_STRAP</name>
<comment type="caution">
    <text evidence="2">The sequence shown here is derived from an EMBL/GenBank/DDBJ whole genome shotgun (WGS) entry which is preliminary data.</text>
</comment>
<sequence length="46" mass="5478">MKDIIKGITKLIFKIIRFVLSYYFQMFLTYPLVSIILIIIAILAWI</sequence>
<protein>
    <submittedName>
        <fullName evidence="2">Uncharacterized protein</fullName>
    </submittedName>
</protein>
<keyword evidence="1" id="KW-0472">Membrane</keyword>
<reference evidence="2" key="1">
    <citation type="submission" date="2020-02" db="EMBL/GenBank/DDBJ databases">
        <title>Antibiotic resistance/susceptibility profiles of lactic acid-producing cocci isolated from the human vagina, and analysis of the genetic basis of atypical resistances.</title>
        <authorList>
            <person name="Sirichoat A."/>
            <person name="Florez A.B."/>
            <person name="Vazquez L."/>
            <person name="Buppasiri P."/>
            <person name="Panya M."/>
            <person name="Lulitanond V."/>
            <person name="Mayo B."/>
        </authorList>
    </citation>
    <scope>NUCLEOTIDE SEQUENCE</scope>
    <source>
        <strain evidence="2">VA01-10AN</strain>
    </source>
</reference>
<evidence type="ECO:0000256" key="1">
    <source>
        <dbReference type="SAM" id="Phobius"/>
    </source>
</evidence>
<organism evidence="2">
    <name type="scientific">Streptococcus anginosus</name>
    <dbReference type="NCBI Taxonomy" id="1328"/>
    <lineage>
        <taxon>Bacteria</taxon>
        <taxon>Bacillati</taxon>
        <taxon>Bacillota</taxon>
        <taxon>Bacilli</taxon>
        <taxon>Lactobacillales</taxon>
        <taxon>Streptococcaceae</taxon>
        <taxon>Streptococcus</taxon>
        <taxon>Streptococcus anginosus group</taxon>
    </lineage>
</organism>
<feature type="transmembrane region" description="Helical" evidence="1">
    <location>
        <begin position="20"/>
        <end position="45"/>
    </location>
</feature>